<keyword evidence="3" id="KW-1185">Reference proteome</keyword>
<evidence type="ECO:0000313" key="3">
    <source>
        <dbReference type="Proteomes" id="UP001164746"/>
    </source>
</evidence>
<reference evidence="2" key="1">
    <citation type="submission" date="2022-11" db="EMBL/GenBank/DDBJ databases">
        <title>Centuries of genome instability and evolution in soft-shell clam transmissible cancer (bioRxiv).</title>
        <authorList>
            <person name="Hart S.F.M."/>
            <person name="Yonemitsu M.A."/>
            <person name="Giersch R.M."/>
            <person name="Beal B.F."/>
            <person name="Arriagada G."/>
            <person name="Davis B.W."/>
            <person name="Ostrander E.A."/>
            <person name="Goff S.P."/>
            <person name="Metzger M.J."/>
        </authorList>
    </citation>
    <scope>NUCLEOTIDE SEQUENCE</scope>
    <source>
        <strain evidence="2">MELC-2E11</strain>
        <tissue evidence="2">Siphon/mantle</tissue>
    </source>
</reference>
<name>A0ABY7G4P3_MYAAR</name>
<sequence length="824" mass="91993">MILMWILFFRVVIADPYDRFRPSFAEAVIPNDRTLHEISPTPDWRTPYADGRSDLPRKRQPLSDSRSGFTHNRPPSAYRVPNVPRGVPRYLQAPYVSGARARLEQTRASYRLNGQPTSPPRLREFPFAGSPEARRVQKRRAFPMHNTGSPDFNRLTAPQNGRMNRFTVSVRPEPSRGAGYRRTRLPTEPTRRGATLSRINLDIAMASPRRRGQAWYRDQSERQGNPVLRSLALTRPSRGNIAPVQTFPTYVSYSYYNTKTSGSPRVGNNAYTQRKRVLPSARSMISGNRVIKNPQNKMSLSAFHAQSEVERNAIQTIQDRHESSDRNNSSYVNISIARDIFADFNNGQHGKSSLKYINTHYPIFRTTSLLKMRIQKEINEQSVKKGKRKDNESDWLKGLWNNLTPNNSTYEDVNGNKVINSLIFNNNFANPQKGATINSSKVNVENQLIIGNTVFEGNRIGNEGFALNPSASERFTNKTPTSDLFRPNMHTKNITAADTDASNAIFDTANVTDLWETMVDTTRNVYKSNIPKDTSTNADISNTKVDTVSKTNLSNTKLESASNIYNLNTLVDTEMTIDNTNIIVETGTNKDTLNTNVYTATNISNKQVDSGANIDNLNTLVVSGTNIEENFNTLVGTGTNIDNFNTLVDTGTNIGNFNTLVDTGTNIDNFNTLVDTGTSMDNLNILFDTGTNMNKFNTPIDTGTNIDNLNTPVDTGTNINNYNTIVDSGTSMGNFNTLVDTGTNMDNFTELVDNGTNMDNFNTLVDTGTNMDNLNTLVYTGTNMDNLNTLVDTGTNMDNLNTLVDTGTNIDNFNTLILERTWTI</sequence>
<feature type="region of interest" description="Disordered" evidence="1">
    <location>
        <begin position="170"/>
        <end position="189"/>
    </location>
</feature>
<dbReference type="Proteomes" id="UP001164746">
    <property type="component" value="Chromosome 16"/>
</dbReference>
<proteinExistence type="predicted"/>
<accession>A0ABY7G4P3</accession>
<dbReference type="EMBL" id="CP111027">
    <property type="protein sequence ID" value="WAR29413.1"/>
    <property type="molecule type" value="Genomic_DNA"/>
</dbReference>
<evidence type="ECO:0000256" key="1">
    <source>
        <dbReference type="SAM" id="MobiDB-lite"/>
    </source>
</evidence>
<feature type="region of interest" description="Disordered" evidence="1">
    <location>
        <begin position="39"/>
        <end position="84"/>
    </location>
</feature>
<organism evidence="2 3">
    <name type="scientific">Mya arenaria</name>
    <name type="common">Soft-shell clam</name>
    <dbReference type="NCBI Taxonomy" id="6604"/>
    <lineage>
        <taxon>Eukaryota</taxon>
        <taxon>Metazoa</taxon>
        <taxon>Spiralia</taxon>
        <taxon>Lophotrochozoa</taxon>
        <taxon>Mollusca</taxon>
        <taxon>Bivalvia</taxon>
        <taxon>Autobranchia</taxon>
        <taxon>Heteroconchia</taxon>
        <taxon>Euheterodonta</taxon>
        <taxon>Imparidentia</taxon>
        <taxon>Neoheterodontei</taxon>
        <taxon>Myida</taxon>
        <taxon>Myoidea</taxon>
        <taxon>Myidae</taxon>
        <taxon>Mya</taxon>
    </lineage>
</organism>
<evidence type="ECO:0000313" key="2">
    <source>
        <dbReference type="EMBL" id="WAR29413.1"/>
    </source>
</evidence>
<gene>
    <name evidence="2" type="ORF">MAR_002981</name>
</gene>
<protein>
    <submittedName>
        <fullName evidence="2">Uncharacterized protein</fullName>
    </submittedName>
</protein>